<keyword evidence="6" id="KW-1185">Reference proteome</keyword>
<dbReference type="PROSITE" id="PS00012">
    <property type="entry name" value="PHOSPHOPANTETHEINE"/>
    <property type="match status" value="1"/>
</dbReference>
<dbReference type="Gene3D" id="3.30.559.30">
    <property type="entry name" value="Nonribosomal peptide synthetase, condensation domain"/>
    <property type="match status" value="2"/>
</dbReference>
<dbReference type="GO" id="GO:0043041">
    <property type="term" value="P:amino acid activation for nonribosomal peptide biosynthetic process"/>
    <property type="evidence" value="ECO:0007669"/>
    <property type="project" value="TreeGrafter"/>
</dbReference>
<dbReference type="InterPro" id="IPR010071">
    <property type="entry name" value="AA_adenyl_dom"/>
</dbReference>
<dbReference type="OrthoDB" id="416786at2759"/>
<dbReference type="GO" id="GO:0044550">
    <property type="term" value="P:secondary metabolite biosynthetic process"/>
    <property type="evidence" value="ECO:0007669"/>
    <property type="project" value="TreeGrafter"/>
</dbReference>
<protein>
    <recommendedName>
        <fullName evidence="4">Carrier domain-containing protein</fullName>
    </recommendedName>
</protein>
<dbReference type="PANTHER" id="PTHR45527">
    <property type="entry name" value="NONRIBOSOMAL PEPTIDE SYNTHETASE"/>
    <property type="match status" value="1"/>
</dbReference>
<feature type="domain" description="Carrier" evidence="4">
    <location>
        <begin position="2895"/>
        <end position="2968"/>
    </location>
</feature>
<dbReference type="SUPFAM" id="SSF56801">
    <property type="entry name" value="Acetyl-CoA synthetase-like"/>
    <property type="match status" value="3"/>
</dbReference>
<evidence type="ECO:0000313" key="5">
    <source>
        <dbReference type="EMBL" id="KAJ5409138.1"/>
    </source>
</evidence>
<dbReference type="RefSeq" id="XP_056493453.1">
    <property type="nucleotide sequence ID" value="XM_056627658.1"/>
</dbReference>
<dbReference type="InterPro" id="IPR042099">
    <property type="entry name" value="ANL_N_sf"/>
</dbReference>
<dbReference type="FunFam" id="3.30.559.30:FF:000003">
    <property type="entry name" value="Nonribosomal peptide synthase SidD"/>
    <property type="match status" value="1"/>
</dbReference>
<dbReference type="Pfam" id="PF00550">
    <property type="entry name" value="PP-binding"/>
    <property type="match status" value="3"/>
</dbReference>
<evidence type="ECO:0000256" key="3">
    <source>
        <dbReference type="ARBA" id="ARBA00022598"/>
    </source>
</evidence>
<keyword evidence="3" id="KW-0436">Ligase</keyword>
<feature type="domain" description="Carrier" evidence="4">
    <location>
        <begin position="702"/>
        <end position="776"/>
    </location>
</feature>
<sequence>MPEHASVAGGTQRGGIHRAALSVDMTIQDLFNNTTIIGLVEDVPEDQKDDQTGLWLIPNQSNGSSPPSSLNPDLEGCRLVLVVRLKENAATLELHYRRPGQLEYQGQHLANAVAQVAQGLATGQGGKVRDIELGNMSNIMEWCIRRQIKYNRLRLSTFIDVFRQRCNESPDAPAVCAWDGELTYCQLDGITDRFANDLRKLGVGVGSLVPICFEKSMYAIVAELSILKAGGAFVPLDPAHQESRFRHILKQISASAIVTSTTLAPQMSTFALPLITYSPEMILSSDTVDISPSPLASPDSQETAYIVFSSGSTGQSSGCVMTHSSLVDVAHQWEALHLTATSRVLQFASYTFAMSVVQIFCTLAAGATICIPSDEDRQNRLAEYMNETRINWAFLTPSTLNAIHDPNLLPSLKTLILAGEPMGRHHLQIWVDRVELYELYGLSEYTGFVAISARVTLQCADSSTARSFGLSSPTARVWLADPIDHNRLMPVGAVAELLLEGPGLAREYLNDSTKTAGRFIKSPAWLRGDGRRVYTTGDLVQYLADGSFRYIGRKDFQTKIRGMKVDLADMEYQISQHCPSVTRAIAEAVLPDDSDAASVLAVFLHYGNLLPVTSGVKEENLFKAPSSWYTQFKLDVSRLKAELPGSLSQPIIPSIYLPITNIPLTMTGKIDRRRIREIISKTSWFQLQKYADQRVKHVRPHTAAEATLHTLLTQVLQIQSDTFGVHDNFLHHGGDSVKAMHLARLCRQQGLSSVTFKDIMEFPTIRQLLSKPNKELYVESTPSTVESRSNIFIQPNDTLQQLIAERLRVLELPEDTKVEAIYPCSHVQEGILMSQVHCPTIYLIQATYSMVTTAHNGQPIDTDRLKNAWKELVRMHPMLRTIFINSTVPDLFALQAVLAEEVCELSIVQCDNLPCEPTLCNKKLEPVKSIWSSIPRMTIKQDSLGRVSLGLDINHAITDATSMSIITRDLIRLYCQGEEMDSGSLPPRLLYSDYIDHLRKESTPSTLEFWKSYLLDVEPCLFPQLNTHSHTMNDDSRWQNLPIDLDHESRYHEFCSATGMTIVSIFKLAWGLVLSSFTASRTVCFGYMTSGRDLPLAGIEHAVGPFINALPCAFKIPLEKSSLEILQALQEDFTNAIPHQRASLVAVQHSVSLAGGNSLFNTSLTFPPQIDSDDEREIQLTEIDRCDPTENEIVVEVTVRNKKIGANFKYWTRSLSEKQAKNVINTLRRTLSQIMNNPQKRPSEMKLISLEDEAMLHSLNSTLPPPPDVCVHTLIEQQCINQPEAEAICSWDRTISYGQLLELSESLAFQLIKRGVRRGTYIPLCLSRSYLTPVAMLAVMRAGASFCLLDVSHPLPRLQFICGMLQSPIVITSTAHRSLAENLGGKEVFLVDNAIDDNMDLHVGLDRGNIADPNDPLFVVFTSGSTGEPKGIIIEHLSYASSAAEHAERLGLSQNSRMLQISGYAFDAAVLEHLTVLLTGGCVCIPSESERFNHPGEVAARMRVDTILTTPSMARVLSPGDLPCLRTLALCGESMDQSDIDKWTPAVRLANVYGPAECTVISTIQPSQQGKIPRNIGSPIAFSAWITMPDDPSQLLPVGAVGELLIEGPIVGRGYINNPEQTAITFIEAPAWLKNFRGNSVSPHSRRVYRTGDLVSYEQKDRSLQYVGRKDTQIKLRGQRIELSEVENHVRRQFRGVRAVVVDMVRREKSASLVAFLLHAEILPPVRTFDGSPSIFDLPNEDFHRGVTSSLGQLQRDLPPYMVPAAYVPVSELPMTKTGKLDRRRLVEEMSKLPNDVFQRLLGGALGSKTAPSSDRESLLQQIWASTLNVPPEQIGMQDRFFSLGGDSASAIQAVSHCRTSGLLVNAVDMMRNPTIAALAPIVQDVDREARLEGTIAPFFLMDSMNERNAVLETIERACGIDPSQIEDAYPCTSLQEGLIALTAKVKAAYIAEFKFHLPPETDIARLELAWKATVAANPILRTRIIQLPGKSQCYQVVVQEIAPWVVYDGAQAYKDTMKLELGLNKPLVQMGVVVSGSQTSLILRLHHSIYDGWSLPLVLEQVQRVYNGETLTYNPMNQLIEYVMGQRAQASEFWKSELADLNLAVFPPLPNAGYQPTPDSTLTRTVPIELMMDSSFSLATRLYLACALVLSQYSGSRDVVFGITRSGREAPVPGVEKLTGPTNVTVPQHVIILPDRTVRESLQDLQNNHARMVPYEQFGLQNIARCGDSHAAACAFQTLMVIQPRLRKEHRGSLWYDQTVVTDLSAFTGYLLLLDCQLLDQAVEIRAGFDSAAVPRAQVEQILLQFDHVLGQINKPGAFNLQFKDLQQLHLKDMATLVSWNTPRDPVPTEECVHHVIQTQFDKQPNSPAVCAWDGTFDYYELDRLSYRLSRYIQSCGVAPETVVPVYSEKSRWVTVAILGVVRAGGAFVLLDPTHPLDRLEQICQQTCAKLIVASEEYRQSAQSLLPNGTVITVGHSNSMTWKTQEPKMNKTVPPTELLTPRSLLYVVFTSGTTGKPKGAMIEHRSCHMSAMGLGRQFGMGTHSRTLQFSSHAFDISVWDHIGTLMMGGCVCIPSESQRRNNLSQVTAEMRANIAVLTPSVARTLNGPKISATLQTLVLAGESMAAEDRSTWSRLHLINGYGPAECAGITTVQPVVRMQTDPHNIGRPNDGFSIWITHPDNPHQLLPIGAVGRVVVEGATIGRGYLYDTERTAESFITQPTWLRNLRDKSMASDGRLYRTGDMGQYQPDGSILFLGRRDEQVKIRGQRVELPEIEHYVSQQFNDNPKVIALVAKNSRRQTLVALVAWEGIREDDQDILEDDPIFRQLIPAVRTNLDRILPSYMVPAIFVPLARVPLTKSGKTDRRLLHHQISKLSPRELERFEGGEKPHRKPKSRAERVLQLVFARTLAVDKESVSADDHFFKMGGDSITAIKLVTEAAMEGISFTVADIFANPILSALAKFEQIPISKGGRLHLVILRGKPAWYH</sequence>
<dbReference type="InterPro" id="IPR001242">
    <property type="entry name" value="Condensation_dom"/>
</dbReference>
<gene>
    <name evidence="5" type="ORF">N7509_003021</name>
</gene>
<dbReference type="PROSITE" id="PS00455">
    <property type="entry name" value="AMP_BINDING"/>
    <property type="match status" value="2"/>
</dbReference>
<dbReference type="CDD" id="cd19545">
    <property type="entry name" value="FUM14_C_NRPS-like"/>
    <property type="match status" value="1"/>
</dbReference>
<dbReference type="Pfam" id="PF00668">
    <property type="entry name" value="Condensation"/>
    <property type="match status" value="2"/>
</dbReference>
<dbReference type="Pfam" id="PF00501">
    <property type="entry name" value="AMP-binding"/>
    <property type="match status" value="3"/>
</dbReference>
<dbReference type="EMBL" id="JAPZBU010000004">
    <property type="protein sequence ID" value="KAJ5409138.1"/>
    <property type="molecule type" value="Genomic_DNA"/>
</dbReference>
<evidence type="ECO:0000256" key="1">
    <source>
        <dbReference type="ARBA" id="ARBA00022450"/>
    </source>
</evidence>
<dbReference type="NCBIfam" id="NF003417">
    <property type="entry name" value="PRK04813.1"/>
    <property type="match status" value="3"/>
</dbReference>
<reference evidence="5" key="2">
    <citation type="journal article" date="2023" name="IMA Fungus">
        <title>Comparative genomic study of the Penicillium genus elucidates a diverse pangenome and 15 lateral gene transfer events.</title>
        <authorList>
            <person name="Petersen C."/>
            <person name="Sorensen T."/>
            <person name="Nielsen M.R."/>
            <person name="Sondergaard T.E."/>
            <person name="Sorensen J.L."/>
            <person name="Fitzpatrick D.A."/>
            <person name="Frisvad J.C."/>
            <person name="Nielsen K.L."/>
        </authorList>
    </citation>
    <scope>NUCLEOTIDE SEQUENCE</scope>
    <source>
        <strain evidence="5">IBT 29677</strain>
    </source>
</reference>
<proteinExistence type="predicted"/>
<dbReference type="Gene3D" id="3.40.50.12780">
    <property type="entry name" value="N-terminal domain of ligase-like"/>
    <property type="match status" value="3"/>
</dbReference>
<dbReference type="InterPro" id="IPR006162">
    <property type="entry name" value="Ppantetheine_attach_site"/>
</dbReference>
<dbReference type="InterPro" id="IPR009081">
    <property type="entry name" value="PP-bd_ACP"/>
</dbReference>
<reference evidence="5" key="1">
    <citation type="submission" date="2022-12" db="EMBL/GenBank/DDBJ databases">
        <authorList>
            <person name="Petersen C."/>
        </authorList>
    </citation>
    <scope>NUCLEOTIDE SEQUENCE</scope>
    <source>
        <strain evidence="5">IBT 29677</strain>
    </source>
</reference>
<dbReference type="GO" id="GO:0016874">
    <property type="term" value="F:ligase activity"/>
    <property type="evidence" value="ECO:0007669"/>
    <property type="project" value="UniProtKB-KW"/>
</dbReference>
<dbReference type="CDD" id="cd19542">
    <property type="entry name" value="CT_NRPS-like"/>
    <property type="match status" value="1"/>
</dbReference>
<dbReference type="GO" id="GO:0005737">
    <property type="term" value="C:cytoplasm"/>
    <property type="evidence" value="ECO:0007669"/>
    <property type="project" value="TreeGrafter"/>
</dbReference>
<dbReference type="GeneID" id="81366638"/>
<feature type="domain" description="Carrier" evidence="4">
    <location>
        <begin position="1811"/>
        <end position="1887"/>
    </location>
</feature>
<dbReference type="PROSITE" id="PS50075">
    <property type="entry name" value="CARRIER"/>
    <property type="match status" value="3"/>
</dbReference>
<dbReference type="PANTHER" id="PTHR45527:SF1">
    <property type="entry name" value="FATTY ACID SYNTHASE"/>
    <property type="match status" value="1"/>
</dbReference>
<keyword evidence="2" id="KW-0597">Phosphoprotein</keyword>
<dbReference type="FunFam" id="3.30.559.30:FF:000005">
    <property type="entry name" value="Nonribosomal peptide synthase Pes1"/>
    <property type="match status" value="1"/>
</dbReference>
<keyword evidence="1" id="KW-0596">Phosphopantetheine</keyword>
<dbReference type="FunFam" id="3.30.300.30:FF:000015">
    <property type="entry name" value="Nonribosomal peptide synthase SidD"/>
    <property type="match status" value="3"/>
</dbReference>
<organism evidence="5 6">
    <name type="scientific">Penicillium cosmopolitanum</name>
    <dbReference type="NCBI Taxonomy" id="1131564"/>
    <lineage>
        <taxon>Eukaryota</taxon>
        <taxon>Fungi</taxon>
        <taxon>Dikarya</taxon>
        <taxon>Ascomycota</taxon>
        <taxon>Pezizomycotina</taxon>
        <taxon>Eurotiomycetes</taxon>
        <taxon>Eurotiomycetidae</taxon>
        <taxon>Eurotiales</taxon>
        <taxon>Aspergillaceae</taxon>
        <taxon>Penicillium</taxon>
    </lineage>
</organism>
<evidence type="ECO:0000313" key="6">
    <source>
        <dbReference type="Proteomes" id="UP001147747"/>
    </source>
</evidence>
<dbReference type="GO" id="GO:0031177">
    <property type="term" value="F:phosphopantetheine binding"/>
    <property type="evidence" value="ECO:0007669"/>
    <property type="project" value="TreeGrafter"/>
</dbReference>
<dbReference type="SUPFAM" id="SSF52777">
    <property type="entry name" value="CoA-dependent acyltransferases"/>
    <property type="match status" value="4"/>
</dbReference>
<dbReference type="Gene3D" id="3.30.559.10">
    <property type="entry name" value="Chloramphenicol acetyltransferase-like domain"/>
    <property type="match status" value="2"/>
</dbReference>
<dbReference type="InterPro" id="IPR023213">
    <property type="entry name" value="CAT-like_dom_sf"/>
</dbReference>
<dbReference type="FunFam" id="3.40.50.12780:FF:000014">
    <property type="entry name" value="Nonribosomal peptide synthetase 1"/>
    <property type="match status" value="1"/>
</dbReference>
<dbReference type="SUPFAM" id="SSF47336">
    <property type="entry name" value="ACP-like"/>
    <property type="match status" value="3"/>
</dbReference>
<dbReference type="FunFam" id="1.10.1200.10:FF:000005">
    <property type="entry name" value="Nonribosomal peptide synthetase 1"/>
    <property type="match status" value="1"/>
</dbReference>
<comment type="caution">
    <text evidence="5">The sequence shown here is derived from an EMBL/GenBank/DDBJ whole genome shotgun (WGS) entry which is preliminary data.</text>
</comment>
<evidence type="ECO:0000256" key="2">
    <source>
        <dbReference type="ARBA" id="ARBA00022553"/>
    </source>
</evidence>
<dbReference type="Proteomes" id="UP001147747">
    <property type="component" value="Unassembled WGS sequence"/>
</dbReference>
<dbReference type="Gene3D" id="1.10.1200.10">
    <property type="entry name" value="ACP-like"/>
    <property type="match status" value="3"/>
</dbReference>
<dbReference type="Gene3D" id="3.30.300.30">
    <property type="match status" value="3"/>
</dbReference>
<accession>A0A9X0BDV9</accession>
<dbReference type="CDD" id="cd05918">
    <property type="entry name" value="A_NRPS_SidN3_like"/>
    <property type="match status" value="3"/>
</dbReference>
<dbReference type="InterPro" id="IPR045851">
    <property type="entry name" value="AMP-bd_C_sf"/>
</dbReference>
<name>A0A9X0BDV9_9EURO</name>
<evidence type="ECO:0000259" key="4">
    <source>
        <dbReference type="PROSITE" id="PS50075"/>
    </source>
</evidence>
<dbReference type="InterPro" id="IPR020845">
    <property type="entry name" value="AMP-binding_CS"/>
</dbReference>
<dbReference type="InterPro" id="IPR000873">
    <property type="entry name" value="AMP-dep_synth/lig_dom"/>
</dbReference>
<dbReference type="InterPro" id="IPR036736">
    <property type="entry name" value="ACP-like_sf"/>
</dbReference>
<dbReference type="NCBIfam" id="TIGR01733">
    <property type="entry name" value="AA-adenyl-dom"/>
    <property type="match status" value="2"/>
</dbReference>